<feature type="region of interest" description="Disordered" evidence="1">
    <location>
        <begin position="1"/>
        <end position="32"/>
    </location>
</feature>
<evidence type="ECO:0000313" key="3">
    <source>
        <dbReference type="Proteomes" id="UP001345963"/>
    </source>
</evidence>
<dbReference type="Proteomes" id="UP001345963">
    <property type="component" value="Unassembled WGS sequence"/>
</dbReference>
<evidence type="ECO:0000313" key="2">
    <source>
        <dbReference type="EMBL" id="MED6246101.1"/>
    </source>
</evidence>
<accession>A0ABU7B6N6</accession>
<protein>
    <submittedName>
        <fullName evidence="2">Uncharacterized protein</fullName>
    </submittedName>
</protein>
<reference evidence="2 3" key="1">
    <citation type="submission" date="2021-07" db="EMBL/GenBank/DDBJ databases">
        <authorList>
            <person name="Palmer J.M."/>
        </authorList>
    </citation>
    <scope>NUCLEOTIDE SEQUENCE [LARGE SCALE GENOMIC DNA]</scope>
    <source>
        <strain evidence="2 3">AT_MEX2019</strain>
        <tissue evidence="2">Muscle</tissue>
    </source>
</reference>
<keyword evidence="3" id="KW-1185">Reference proteome</keyword>
<sequence length="69" mass="7746">MNQSHLPTQRPSKDYCIREDSPSPPASSNYSSMRLCSTNQRQVCISPRPIVLQGSALKDCHPWIPPFCS</sequence>
<organism evidence="2 3">
    <name type="scientific">Ataeniobius toweri</name>
    <dbReference type="NCBI Taxonomy" id="208326"/>
    <lineage>
        <taxon>Eukaryota</taxon>
        <taxon>Metazoa</taxon>
        <taxon>Chordata</taxon>
        <taxon>Craniata</taxon>
        <taxon>Vertebrata</taxon>
        <taxon>Euteleostomi</taxon>
        <taxon>Actinopterygii</taxon>
        <taxon>Neopterygii</taxon>
        <taxon>Teleostei</taxon>
        <taxon>Neoteleostei</taxon>
        <taxon>Acanthomorphata</taxon>
        <taxon>Ovalentaria</taxon>
        <taxon>Atherinomorphae</taxon>
        <taxon>Cyprinodontiformes</taxon>
        <taxon>Goodeidae</taxon>
        <taxon>Ataeniobius</taxon>
    </lineage>
</organism>
<evidence type="ECO:0000256" key="1">
    <source>
        <dbReference type="SAM" id="MobiDB-lite"/>
    </source>
</evidence>
<feature type="compositionally biased region" description="Polar residues" evidence="1">
    <location>
        <begin position="1"/>
        <end position="10"/>
    </location>
</feature>
<proteinExistence type="predicted"/>
<gene>
    <name evidence="2" type="ORF">ATANTOWER_012834</name>
</gene>
<comment type="caution">
    <text evidence="2">The sequence shown here is derived from an EMBL/GenBank/DDBJ whole genome shotgun (WGS) entry which is preliminary data.</text>
</comment>
<name>A0ABU7B6N6_9TELE</name>
<feature type="compositionally biased region" description="Basic and acidic residues" evidence="1">
    <location>
        <begin position="11"/>
        <end position="21"/>
    </location>
</feature>
<dbReference type="EMBL" id="JAHUTI010042054">
    <property type="protein sequence ID" value="MED6246101.1"/>
    <property type="molecule type" value="Genomic_DNA"/>
</dbReference>